<evidence type="ECO:0000313" key="2">
    <source>
        <dbReference type="EMBL" id="AWQ60583.1"/>
    </source>
</evidence>
<dbReference type="InterPro" id="IPR036465">
    <property type="entry name" value="vWFA_dom_sf"/>
</dbReference>
<reference evidence="2" key="2">
    <citation type="journal article" name="FEMS Microbiol. Lett.">
        <title>Molecular variability and genetic structure of white spot syndrome virus strains from northwest Mexico based on the analysis of genomes.</title>
        <authorList>
            <person name="Parrilla-Taylor D.P."/>
            <person name="Vibanco-Perez N."/>
            <person name="Duran-Avelar M.J."/>
            <person name="Gomez-Gil B."/>
            <person name="Llera-Herrera R."/>
            <person name="Vazquez-Juarez R."/>
        </authorList>
    </citation>
    <scope>NUCLEOTIDE SEQUENCE</scope>
    <source>
        <strain evidence="2">AC1</strain>
        <strain evidence="3">DVI</strain>
    </source>
</reference>
<feature type="compositionally biased region" description="Polar residues" evidence="1">
    <location>
        <begin position="1089"/>
        <end position="1106"/>
    </location>
</feature>
<feature type="region of interest" description="Disordered" evidence="1">
    <location>
        <begin position="1089"/>
        <end position="1115"/>
    </location>
</feature>
<proteinExistence type="predicted"/>
<sequence length="1245" mass="138383">MLGRIRSSASSTMSKSSSSTVKSASFFNSLMENAPSSKIELLEDGWTKKAAAADTDTPTAKPTGLSISLMDISGSMGSVKSAVADSCSGIMATLNVIAPGIQNAIVYYNDFDKHSIESGPVVRAPDCSEWEGGDFVKHMRKTEVCGGGGGGSEALHSSLMYVFNNMIPAFKKMHGITRDEKFPILIFVFTDEDMRIANSDTGKLCANSYDSETAPEEEFIMKTWGQKPLTILDMRKALVENDCWLRILNFSRCSGSNQSELCQEDVINFSGYDNNRWQLFESFDRDRRSCNVRKNIATFIMRQSISLFKNLNDQFSAFPILREINQEELNVFIESEGRSEPAGFEKYGDAQRESFKSRVLNMAPLDFGRVVQGGGRYNNHKRSVFLNCAYDSAFCCSKQTFNPQQQQQQQQSSSGGGGISKLAVVTQRAQSITGGGNAASTLALHMNACFQSLDDFGIDHTNLCDCKGCTKLMASVEATSDQGRKTKLSRKYARVHWAKMFAEKLFKMMIKEQSMMYACSAVPDEIGAIYAFVTGNNAGVCSRVSTILSDLGTECGNKAEYAFLKEGKHMKSASYDALQVINNTDLTPEQSSMFMWFYVPNDALEEAGKIFHQSFSFSNSYTGGGLLSLDEYKRFEFGQCFDFIKKLVSCLKITRNVEDVLLETSKTSNRYFAIPVFCGSDDQKEVLREELASDLFGGREDVAEMMFIDLETVIQKLGTLYDVRLSLPEGGYAAIKSVCAAASWAASCEVPSNTSNMILSIAKMAFTKYYQEQNSSSETDLDIILPSILEGTADGEIENNLSGVVFLRCLITWANKIGVDKNFTNKLEHFLALRILTKAGDSKIGEKYETFPVRRLDLSEKDLKYICKRCGVKSLKMEYDNDEKLCLRCKGNYRMGKPMVYHWDNKLTRDPRAKTASPTTLNLLNAKKIDDKVKEMASDIIGALNLPPTDKDNEIAVSAAAKAVGILYGKTCLLYKLLNEGNIDIPVAVCVECDCCKSKYMMSTLGPDKPQNRKCPWCRYANKLVAMGRGGKKLLMDLIECGAPSLAMVEEAIRTSGDVMYEELGEGEEFYIIDYFLKLKNTAIAEGNKLQQNNNKRPAPLQVTSPSSPPKKMRSDLPDSLLAAIGECAIETKEKTTVNLIGLGEVKVVENVGPNDLDGKDPFISLQEYCSWDKFNSLFVNPWLGYRLDEQWDDWNTFLIHVKKNDVWKFLCNKTSPFSVVVMNDGSGLLNVDNVNVLVRQKICV</sequence>
<gene>
    <name evidence="2" type="primary">466</name>
</gene>
<dbReference type="SUPFAM" id="SSF53300">
    <property type="entry name" value="vWA-like"/>
    <property type="match status" value="1"/>
</dbReference>
<protein>
    <submittedName>
        <fullName evidence="2">Wsv465</fullName>
    </submittedName>
</protein>
<name>A0A2U9GAA1_WSSV</name>
<organismHost>
    <name type="scientific">Crustacea</name>
    <name type="common">crustaceans</name>
    <dbReference type="NCBI Taxonomy" id="6657"/>
</organismHost>
<accession>A0A2U9GAA1</accession>
<dbReference type="EMBL" id="MG432474">
    <property type="protein sequence ID" value="AWQ60583.1"/>
    <property type="molecule type" value="Genomic_DNA"/>
</dbReference>
<dbReference type="EMBL" id="MG432477">
    <property type="protein sequence ID" value="AWQ61885.1"/>
    <property type="molecule type" value="Genomic_DNA"/>
</dbReference>
<evidence type="ECO:0000313" key="3">
    <source>
        <dbReference type="EMBL" id="AWQ61885.1"/>
    </source>
</evidence>
<reference evidence="2" key="1">
    <citation type="submission" date="2017-11" db="EMBL/GenBank/DDBJ databases">
        <authorList>
            <person name="Parrilla Taylor D.P."/>
            <person name="Vibanco-Perez N."/>
            <person name="Duran-Avelar Md.J."/>
            <person name="Gomez-Gil B."/>
            <person name="Llera-Herrera R."/>
            <person name="Vazquez-Juarez R."/>
        </authorList>
    </citation>
    <scope>NUCLEOTIDE SEQUENCE</scope>
    <source>
        <strain evidence="2">AC1</strain>
        <strain evidence="3">DVI</strain>
    </source>
</reference>
<evidence type="ECO:0000256" key="1">
    <source>
        <dbReference type="SAM" id="MobiDB-lite"/>
    </source>
</evidence>
<organism evidence="2">
    <name type="scientific">White spot syndrome virus</name>
    <name type="common">WSSV</name>
    <name type="synonym">White spot bacilliform virus</name>
    <dbReference type="NCBI Taxonomy" id="92652"/>
    <lineage>
        <taxon>Viruses</taxon>
        <taxon>Viruses incertae sedis</taxon>
        <taxon>Naldaviricetes</taxon>
        <taxon>Nimaviridae</taxon>
        <taxon>Whispovirus</taxon>
        <taxon>White spot syndrome virus</taxon>
    </lineage>
</organism>